<organism evidence="1 2">
    <name type="scientific">Pseudomonas aeruginosa</name>
    <dbReference type="NCBI Taxonomy" id="287"/>
    <lineage>
        <taxon>Bacteria</taxon>
        <taxon>Pseudomonadati</taxon>
        <taxon>Pseudomonadota</taxon>
        <taxon>Gammaproteobacteria</taxon>
        <taxon>Pseudomonadales</taxon>
        <taxon>Pseudomonadaceae</taxon>
        <taxon>Pseudomonas</taxon>
    </lineage>
</organism>
<protein>
    <submittedName>
        <fullName evidence="1">Uncharacterized protein</fullName>
    </submittedName>
</protein>
<proteinExistence type="predicted"/>
<evidence type="ECO:0000313" key="2">
    <source>
        <dbReference type="Proteomes" id="UP000045039"/>
    </source>
</evidence>
<dbReference type="AlphaFoldDB" id="A0A069PZU5"/>
<gene>
    <name evidence="1" type="ORF">PAERUG_P19_London_7_VIM_2_05_10_00641</name>
</gene>
<reference evidence="2" key="1">
    <citation type="submission" date="2015-06" db="EMBL/GenBank/DDBJ databases">
        <authorList>
            <person name="Radhakrishnan Rajesh"/>
            <person name="Underwood Anthony"/>
            <person name="Al-Shahib Ali"/>
        </authorList>
    </citation>
    <scope>NUCLEOTIDE SEQUENCE [LARGE SCALE GENOMIC DNA]</scope>
    <source>
        <strain evidence="2">P19_London_7_VIM_2_05_10</strain>
    </source>
</reference>
<dbReference type="EMBL" id="CVVU01000023">
    <property type="protein sequence ID" value="CRO04595.1"/>
    <property type="molecule type" value="Genomic_DNA"/>
</dbReference>
<evidence type="ECO:0000313" key="1">
    <source>
        <dbReference type="EMBL" id="CRO04595.1"/>
    </source>
</evidence>
<dbReference type="Proteomes" id="UP000045039">
    <property type="component" value="Unassembled WGS sequence"/>
</dbReference>
<comment type="caution">
    <text evidence="1">The sequence shown here is derived from an EMBL/GenBank/DDBJ whole genome shotgun (WGS) entry which is preliminary data.</text>
</comment>
<name>A0A069PZU5_PSEAI</name>
<accession>A0A069PZU5</accession>
<sequence length="38" mass="4040">MRSPSLCLAGTLASLCSAAVAEEWHDSIGPSALVEYRF</sequence>